<sequence>MTDQADLSRLADIVVPAPVPWWPPAPGWWMLLAALLAGLLILLVAAVRRWRRNAYRREALAALDRLGPATDAAGVAAISAILKRTALVAYPRAQVAPLTGRAWLAFLDRTSGTDAFTGSAASLAPAVSGVPAGDGAALRAAARRWVKHHRAEG</sequence>
<comment type="caution">
    <text evidence="2">The sequence shown here is derived from an EMBL/GenBank/DDBJ whole genome shotgun (WGS) entry which is preliminary data.</text>
</comment>
<evidence type="ECO:0000256" key="1">
    <source>
        <dbReference type="SAM" id="Phobius"/>
    </source>
</evidence>
<keyword evidence="1" id="KW-0812">Transmembrane</keyword>
<protein>
    <recommendedName>
        <fullName evidence="4">DUF4381 domain-containing protein</fullName>
    </recommendedName>
</protein>
<feature type="transmembrane region" description="Helical" evidence="1">
    <location>
        <begin position="28"/>
        <end position="47"/>
    </location>
</feature>
<gene>
    <name evidence="2" type="ORF">GCM10017653_39440</name>
</gene>
<dbReference type="Pfam" id="PF14316">
    <property type="entry name" value="DUF4381"/>
    <property type="match status" value="1"/>
</dbReference>
<evidence type="ECO:0008006" key="4">
    <source>
        <dbReference type="Google" id="ProtNLM"/>
    </source>
</evidence>
<dbReference type="InterPro" id="IPR025489">
    <property type="entry name" value="DUF4381"/>
</dbReference>
<reference evidence="2" key="1">
    <citation type="journal article" date="2014" name="Int. J. Syst. Evol. Microbiol.">
        <title>Complete genome sequence of Corynebacterium casei LMG S-19264T (=DSM 44701T), isolated from a smear-ripened cheese.</title>
        <authorList>
            <consortium name="US DOE Joint Genome Institute (JGI-PGF)"/>
            <person name="Walter F."/>
            <person name="Albersmeier A."/>
            <person name="Kalinowski J."/>
            <person name="Ruckert C."/>
        </authorList>
    </citation>
    <scope>NUCLEOTIDE SEQUENCE</scope>
    <source>
        <strain evidence="2">VKM B-2789</strain>
    </source>
</reference>
<evidence type="ECO:0000313" key="3">
    <source>
        <dbReference type="Proteomes" id="UP001143330"/>
    </source>
</evidence>
<dbReference type="EMBL" id="BSFM01000017">
    <property type="protein sequence ID" value="GLK85874.1"/>
    <property type="molecule type" value="Genomic_DNA"/>
</dbReference>
<dbReference type="AlphaFoldDB" id="A0A9W6K0R3"/>
<keyword evidence="1" id="KW-1133">Transmembrane helix</keyword>
<accession>A0A9W6K0R3</accession>
<reference evidence="2" key="2">
    <citation type="submission" date="2023-01" db="EMBL/GenBank/DDBJ databases">
        <authorList>
            <person name="Sun Q."/>
            <person name="Evtushenko L."/>
        </authorList>
    </citation>
    <scope>NUCLEOTIDE SEQUENCE</scope>
    <source>
        <strain evidence="2">VKM B-2789</strain>
    </source>
</reference>
<dbReference type="Proteomes" id="UP001143330">
    <property type="component" value="Unassembled WGS sequence"/>
</dbReference>
<organism evidence="2 3">
    <name type="scientific">Ancylobacter defluvii</name>
    <dbReference type="NCBI Taxonomy" id="1282440"/>
    <lineage>
        <taxon>Bacteria</taxon>
        <taxon>Pseudomonadati</taxon>
        <taxon>Pseudomonadota</taxon>
        <taxon>Alphaproteobacteria</taxon>
        <taxon>Hyphomicrobiales</taxon>
        <taxon>Xanthobacteraceae</taxon>
        <taxon>Ancylobacter</taxon>
    </lineage>
</organism>
<keyword evidence="1" id="KW-0472">Membrane</keyword>
<dbReference type="RefSeq" id="WP_213359700.1">
    <property type="nucleotide sequence ID" value="NZ_BSFM01000017.1"/>
</dbReference>
<name>A0A9W6K0R3_9HYPH</name>
<proteinExistence type="predicted"/>
<keyword evidence="3" id="KW-1185">Reference proteome</keyword>
<evidence type="ECO:0000313" key="2">
    <source>
        <dbReference type="EMBL" id="GLK85874.1"/>
    </source>
</evidence>